<keyword evidence="1 8" id="KW-0132">Cell division</keyword>
<evidence type="ECO:0000256" key="8">
    <source>
        <dbReference type="HAMAP-Rule" id="MF_02204"/>
    </source>
</evidence>
<dbReference type="OrthoDB" id="9809164at2"/>
<keyword evidence="3 8" id="KW-0472">Membrane</keyword>
<evidence type="ECO:0000313" key="13">
    <source>
        <dbReference type="Proteomes" id="UP000189177"/>
    </source>
</evidence>
<dbReference type="InterPro" id="IPR014169">
    <property type="entry name" value="Pal_lipo_C"/>
</dbReference>
<dbReference type="EMBL" id="MUZR01000007">
    <property type="protein sequence ID" value="OOC10978.1"/>
    <property type="molecule type" value="Genomic_DNA"/>
</dbReference>
<dbReference type="InterPro" id="IPR050330">
    <property type="entry name" value="Bact_OuterMem_StrucFunc"/>
</dbReference>
<dbReference type="Pfam" id="PF00691">
    <property type="entry name" value="OmpA"/>
    <property type="match status" value="1"/>
</dbReference>
<dbReference type="HAMAP" id="MF_02204">
    <property type="entry name" value="Pal"/>
    <property type="match status" value="1"/>
</dbReference>
<evidence type="ECO:0000256" key="3">
    <source>
        <dbReference type="ARBA" id="ARBA00023136"/>
    </source>
</evidence>
<dbReference type="RefSeq" id="WP_077243653.1">
    <property type="nucleotide sequence ID" value="NZ_MUZR01000007.1"/>
</dbReference>
<protein>
    <recommendedName>
        <fullName evidence="8">Peptidoglycan-associated lipoprotein</fullName>
        <shortName evidence="8">PAL</shortName>
    </recommendedName>
</protein>
<dbReference type="Proteomes" id="UP000189177">
    <property type="component" value="Unassembled WGS sequence"/>
</dbReference>
<comment type="similarity">
    <text evidence="8">Belongs to the Pal lipoprotein family.</text>
</comment>
<dbReference type="PROSITE" id="PS51123">
    <property type="entry name" value="OMPA_2"/>
    <property type="match status" value="1"/>
</dbReference>
<keyword evidence="5 8" id="KW-0998">Cell outer membrane</keyword>
<dbReference type="AlphaFoldDB" id="A0A1V3A0R5"/>
<keyword evidence="2 8" id="KW-0732">Signal</keyword>
<keyword evidence="6 8" id="KW-0449">Lipoprotein</keyword>
<feature type="region of interest" description="Disordered" evidence="9">
    <location>
        <begin position="25"/>
        <end position="59"/>
    </location>
</feature>
<accession>A0A1V3A0R5</accession>
<feature type="chain" id="PRO_5012618076" description="Peptidoglycan-associated lipoprotein" evidence="10">
    <location>
        <begin position="22"/>
        <end position="189"/>
    </location>
</feature>
<dbReference type="Gene3D" id="3.30.1330.60">
    <property type="entry name" value="OmpA-like domain"/>
    <property type="match status" value="1"/>
</dbReference>
<dbReference type="PRINTS" id="PR01021">
    <property type="entry name" value="OMPADOMAIN"/>
</dbReference>
<evidence type="ECO:0000256" key="6">
    <source>
        <dbReference type="ARBA" id="ARBA00023288"/>
    </source>
</evidence>
<dbReference type="GO" id="GO:0051301">
    <property type="term" value="P:cell division"/>
    <property type="evidence" value="ECO:0007669"/>
    <property type="project" value="UniProtKB-UniRule"/>
</dbReference>
<dbReference type="PANTHER" id="PTHR30329">
    <property type="entry name" value="STATOR ELEMENT OF FLAGELLAR MOTOR COMPLEX"/>
    <property type="match status" value="1"/>
</dbReference>
<evidence type="ECO:0000256" key="1">
    <source>
        <dbReference type="ARBA" id="ARBA00022618"/>
    </source>
</evidence>
<evidence type="ECO:0000256" key="4">
    <source>
        <dbReference type="ARBA" id="ARBA00023139"/>
    </source>
</evidence>
<keyword evidence="13" id="KW-1185">Reference proteome</keyword>
<dbReference type="STRING" id="252474.B1A74_02250"/>
<dbReference type="InterPro" id="IPR006664">
    <property type="entry name" value="OMP_bac"/>
</dbReference>
<dbReference type="InterPro" id="IPR036737">
    <property type="entry name" value="OmpA-like_sf"/>
</dbReference>
<reference evidence="12 13" key="1">
    <citation type="submission" date="2017-02" db="EMBL/GenBank/DDBJ databases">
        <title>Genomic diversity within the haloalkaliphilic genus Thioalkalivibrio.</title>
        <authorList>
            <person name="Ahn A.-C."/>
            <person name="Meier-Kolthoff J."/>
            <person name="Overmars L."/>
            <person name="Richter M."/>
            <person name="Woyke T."/>
            <person name="Sorokin D.Y."/>
            <person name="Muyzer G."/>
        </authorList>
    </citation>
    <scope>NUCLEOTIDE SEQUENCE [LARGE SCALE GENOMIC DNA]</scope>
    <source>
        <strain evidence="12 13">HL17</strain>
    </source>
</reference>
<dbReference type="PROSITE" id="PS51257">
    <property type="entry name" value="PROKAR_LIPOPROTEIN"/>
    <property type="match status" value="1"/>
</dbReference>
<gene>
    <name evidence="8" type="primary">pal</name>
    <name evidence="12" type="ORF">B1A74_02250</name>
</gene>
<dbReference type="CDD" id="cd07185">
    <property type="entry name" value="OmpA_C-like"/>
    <property type="match status" value="1"/>
</dbReference>
<keyword evidence="7 8" id="KW-0131">Cell cycle</keyword>
<evidence type="ECO:0000256" key="9">
    <source>
        <dbReference type="SAM" id="MobiDB-lite"/>
    </source>
</evidence>
<feature type="domain" description="OmpA-like" evidence="11">
    <location>
        <begin position="72"/>
        <end position="189"/>
    </location>
</feature>
<dbReference type="PANTHER" id="PTHR30329:SF21">
    <property type="entry name" value="LIPOPROTEIN YIAD-RELATED"/>
    <property type="match status" value="1"/>
</dbReference>
<evidence type="ECO:0000256" key="5">
    <source>
        <dbReference type="ARBA" id="ARBA00023237"/>
    </source>
</evidence>
<comment type="subcellular location">
    <subcellularLocation>
        <location evidence="8">Cell outer membrane</location>
        <topology evidence="8">Lipid-anchor</topology>
    </subcellularLocation>
</comment>
<organism evidence="12 13">
    <name type="scientific">Thioalkalivibrio halophilus</name>
    <dbReference type="NCBI Taxonomy" id="252474"/>
    <lineage>
        <taxon>Bacteria</taxon>
        <taxon>Pseudomonadati</taxon>
        <taxon>Pseudomonadota</taxon>
        <taxon>Gammaproteobacteria</taxon>
        <taxon>Chromatiales</taxon>
        <taxon>Ectothiorhodospiraceae</taxon>
        <taxon>Thioalkalivibrio</taxon>
    </lineage>
</organism>
<dbReference type="InterPro" id="IPR039001">
    <property type="entry name" value="Pal"/>
</dbReference>
<comment type="caution">
    <text evidence="12">The sequence shown here is derived from an EMBL/GenBank/DDBJ whole genome shotgun (WGS) entry which is preliminary data.</text>
</comment>
<evidence type="ECO:0000256" key="10">
    <source>
        <dbReference type="SAM" id="SignalP"/>
    </source>
</evidence>
<evidence type="ECO:0000313" key="12">
    <source>
        <dbReference type="EMBL" id="OOC10978.1"/>
    </source>
</evidence>
<dbReference type="NCBIfam" id="TIGR02802">
    <property type="entry name" value="Pal_lipo"/>
    <property type="match status" value="1"/>
</dbReference>
<keyword evidence="4 8" id="KW-0564">Palmitate</keyword>
<evidence type="ECO:0000256" key="7">
    <source>
        <dbReference type="ARBA" id="ARBA00023306"/>
    </source>
</evidence>
<comment type="function">
    <text evidence="8">Part of the Tol-Pal system, which plays a role in outer membrane invagination during cell division and is important for maintaining outer membrane integrity.</text>
</comment>
<comment type="subunit">
    <text evidence="8">The Tol-Pal system is composed of five core proteins: the inner membrane proteins TolA, TolQ and TolR, the periplasmic protein TolB and the outer membrane protein Pal. They form a network linking the inner and outer membranes and the peptidoglycan layer.</text>
</comment>
<proteinExistence type="inferred from homology"/>
<feature type="signal peptide" evidence="10">
    <location>
        <begin position="1"/>
        <end position="21"/>
    </location>
</feature>
<evidence type="ECO:0000256" key="2">
    <source>
        <dbReference type="ARBA" id="ARBA00022729"/>
    </source>
</evidence>
<evidence type="ECO:0000259" key="11">
    <source>
        <dbReference type="PROSITE" id="PS51123"/>
    </source>
</evidence>
<dbReference type="GO" id="GO:0009279">
    <property type="term" value="C:cell outer membrane"/>
    <property type="evidence" value="ECO:0007669"/>
    <property type="project" value="UniProtKB-SubCell"/>
</dbReference>
<sequence length="189" mass="21681">MNHLIRWGILALVVGSLAACAQPVRDAEDPAEREAREAAEAETEAEREARERREREARGLGEDRRLDAAALDDPDSLLADRLVYFEFDRDEVKREYEEMLEAHAEYLAANPGARLRLEGHTDERGTREYNLGLGERRAQSVRRVLNLNGAADEQIEVVSYGEEMPVAFEQTEEAWAQNRRVELVYDRRQ</sequence>
<dbReference type="SUPFAM" id="SSF103088">
    <property type="entry name" value="OmpA-like"/>
    <property type="match status" value="1"/>
</dbReference>
<name>A0A1V3A0R5_9GAMM</name>
<dbReference type="InterPro" id="IPR006665">
    <property type="entry name" value="OmpA-like"/>
</dbReference>